<dbReference type="Pfam" id="PF00589">
    <property type="entry name" value="Phage_integrase"/>
    <property type="match status" value="1"/>
</dbReference>
<feature type="domain" description="Tyr recombinase" evidence="2">
    <location>
        <begin position="495"/>
        <end position="632"/>
    </location>
</feature>
<dbReference type="InterPro" id="IPR011010">
    <property type="entry name" value="DNA_brk_join_enz"/>
</dbReference>
<dbReference type="Gene3D" id="1.10.443.10">
    <property type="entry name" value="Intergrase catalytic core"/>
    <property type="match status" value="1"/>
</dbReference>
<evidence type="ECO:0000313" key="3">
    <source>
        <dbReference type="EMBL" id="RAS59138.1"/>
    </source>
</evidence>
<dbReference type="CDD" id="cd00397">
    <property type="entry name" value="DNA_BRE_C"/>
    <property type="match status" value="1"/>
</dbReference>
<dbReference type="RefSeq" id="WP_112404529.1">
    <property type="nucleotide sequence ID" value="NZ_QLTR01000029.1"/>
</dbReference>
<organism evidence="3 4">
    <name type="scientific">Vibrio diazotrophicus</name>
    <dbReference type="NCBI Taxonomy" id="685"/>
    <lineage>
        <taxon>Bacteria</taxon>
        <taxon>Pseudomonadati</taxon>
        <taxon>Pseudomonadota</taxon>
        <taxon>Gammaproteobacteria</taxon>
        <taxon>Vibrionales</taxon>
        <taxon>Vibrionaceae</taxon>
        <taxon>Vibrio</taxon>
    </lineage>
</organism>
<protein>
    <submittedName>
        <fullName evidence="3">Phage integrase family protein</fullName>
    </submittedName>
</protein>
<proteinExistence type="predicted"/>
<dbReference type="Proteomes" id="UP000248729">
    <property type="component" value="Unassembled WGS sequence"/>
</dbReference>
<dbReference type="GO" id="GO:0015074">
    <property type="term" value="P:DNA integration"/>
    <property type="evidence" value="ECO:0007669"/>
    <property type="project" value="InterPro"/>
</dbReference>
<reference evidence="3 4" key="1">
    <citation type="submission" date="2018-06" db="EMBL/GenBank/DDBJ databases">
        <title>Freshwater and sediment microbial communities from various areas in North America, analyzing microbe dynamics in response to fracking.</title>
        <authorList>
            <person name="Lamendella R."/>
        </authorList>
    </citation>
    <scope>NUCLEOTIDE SEQUENCE [LARGE SCALE GENOMIC DNA]</scope>
    <source>
        <strain evidence="3 4">99A</strain>
    </source>
</reference>
<dbReference type="SUPFAM" id="SSF56349">
    <property type="entry name" value="DNA breaking-rejoining enzymes"/>
    <property type="match status" value="1"/>
</dbReference>
<dbReference type="EMBL" id="QLTR01000029">
    <property type="protein sequence ID" value="RAS59138.1"/>
    <property type="molecule type" value="Genomic_DNA"/>
</dbReference>
<comment type="caution">
    <text evidence="3">The sequence shown here is derived from an EMBL/GenBank/DDBJ whole genome shotgun (WGS) entry which is preliminary data.</text>
</comment>
<keyword evidence="1" id="KW-0233">DNA recombination</keyword>
<accession>A0A329EFM9</accession>
<dbReference type="GO" id="GO:0003677">
    <property type="term" value="F:DNA binding"/>
    <property type="evidence" value="ECO:0007669"/>
    <property type="project" value="InterPro"/>
</dbReference>
<evidence type="ECO:0000313" key="4">
    <source>
        <dbReference type="Proteomes" id="UP000248729"/>
    </source>
</evidence>
<sequence>MLQRKNKQIKRDHKIKEAQSLGKELVLKHFPCPENAISEGDFLVRWEKLYSELERLSKSLAELQYAHNSAVYQIKQYQITYNWRFSPPTYLCSDKEKAPLMTEKWMWRIQRVTSVYENWMIQLNHENYLDDPANWFQSVILSLIFHSGQCTEDVIVEFSKTLQRNNVNMYKLNNLSFCTLILDSKFRPTNAKHNDEAVTEYQCFLHPFTLALLNKRAANCNPAIENELDAQHLIRLLLKQFDNGPYLSNITLKQFAESSVIYCNTFRDSKLSQALCSVMTAQTHTSPLPFSNYHRLIQTRVAPIKVTTIDNFESDIKPTCRKKQTHADELSSFYEELTSCLSSNINRRKNDGRLKQVLIEFRDSKPWSTHKVVFVDWLISKSKTCGASTFKRYVAAIGKGWLLLNSNIDIFNSDRQTIEDAYLELFESIDNDTDIKSSKFNELHNFVAHQFGIPTMPSYVFPKDDSRPHVRSGFIDEALFLALLNSFDDFQELSSRDKLSLKSICLLMYRAALRPSEIRKLQFKHLEESNDGWAQIRDNKIGNNKTASALRKIPLYRLILGKEYELLEKYLSQKIAALGENYRNEPVFTVVLEREAFDISFVSRLITQLLRKLSKLEHLVTYHLRHSCLSRMQFILECPDELTDFPNISIYTAEQIKDIRQLLFYQTKVYGYHALANFAGHRSPLTTFNTYLHFSDLITAIQSNKKHIPLTLKQAMLCGISSRRAFKAEEDQVIKSFIDRILKKSTTLPLKPIVRNGLEPTELINQNDRRVNIEVCRRIIEQYSIGIDVELLANKHFIEQDTINKWINNALAIKSLTTSNTVNKRLYNLDELPLRLFSTARSESLAPSKLRHKEEHKLADRFINKFRLLPKDRRKEVQQELIRALKNTTINHSGIRFNSPTELKTFTNTMHFAFNSNQWRVIKYYHQSSLIKTEWDKATRGFTAINEKISSRKGRSSNGTVLLQLKSPIENDIVDNSSSFKKYSSHLLTYLASMVSIMMEDDLWSTLGLSSKFTIA</sequence>
<gene>
    <name evidence="3" type="ORF">DET48_12950</name>
</gene>
<dbReference type="GO" id="GO:0006310">
    <property type="term" value="P:DNA recombination"/>
    <property type="evidence" value="ECO:0007669"/>
    <property type="project" value="UniProtKB-KW"/>
</dbReference>
<dbReference type="InterPro" id="IPR013762">
    <property type="entry name" value="Integrase-like_cat_sf"/>
</dbReference>
<evidence type="ECO:0000259" key="2">
    <source>
        <dbReference type="Pfam" id="PF00589"/>
    </source>
</evidence>
<dbReference type="AlphaFoldDB" id="A0A329EFM9"/>
<evidence type="ECO:0000256" key="1">
    <source>
        <dbReference type="ARBA" id="ARBA00023172"/>
    </source>
</evidence>
<dbReference type="InterPro" id="IPR002104">
    <property type="entry name" value="Integrase_catalytic"/>
</dbReference>
<name>A0A329EFM9_VIBDI</name>